<evidence type="ECO:0000313" key="2">
    <source>
        <dbReference type="EMBL" id="RIY14133.1"/>
    </source>
</evidence>
<dbReference type="Proteomes" id="UP000284250">
    <property type="component" value="Unassembled WGS sequence"/>
</dbReference>
<accession>A0A418R9H1</accession>
<dbReference type="RefSeq" id="WP_119653761.1">
    <property type="nucleotide sequence ID" value="NZ_JBHUOI010000075.1"/>
</dbReference>
<name>A0A418R9H1_9BACT</name>
<dbReference type="EMBL" id="QYCN01000001">
    <property type="protein sequence ID" value="RIY14133.1"/>
    <property type="molecule type" value="Genomic_DNA"/>
</dbReference>
<dbReference type="AlphaFoldDB" id="A0A418R9H1"/>
<dbReference type="Pfam" id="PF20329">
    <property type="entry name" value="DUF6624"/>
    <property type="match status" value="1"/>
</dbReference>
<protein>
    <submittedName>
        <fullName evidence="2">Uncharacterized protein</fullName>
    </submittedName>
</protein>
<dbReference type="OrthoDB" id="1164858at2"/>
<keyword evidence="1" id="KW-0732">Signal</keyword>
<evidence type="ECO:0000256" key="1">
    <source>
        <dbReference type="SAM" id="SignalP"/>
    </source>
</evidence>
<feature type="signal peptide" evidence="1">
    <location>
        <begin position="1"/>
        <end position="19"/>
    </location>
</feature>
<evidence type="ECO:0000313" key="3">
    <source>
        <dbReference type="Proteomes" id="UP000284250"/>
    </source>
</evidence>
<dbReference type="InterPro" id="IPR046732">
    <property type="entry name" value="DUF6624"/>
</dbReference>
<comment type="caution">
    <text evidence="2">The sequence shown here is derived from an EMBL/GenBank/DDBJ whole genome shotgun (WGS) entry which is preliminary data.</text>
</comment>
<keyword evidence="3" id="KW-1185">Reference proteome</keyword>
<reference evidence="2 3" key="1">
    <citation type="submission" date="2019-01" db="EMBL/GenBank/DDBJ databases">
        <title>Hymenobacter humicola sp. nov., isolated from soils in Antarctica.</title>
        <authorList>
            <person name="Sedlacek I."/>
            <person name="Holochova P."/>
            <person name="Kralova S."/>
            <person name="Pantucek R."/>
            <person name="Stankova E."/>
            <person name="Vrbovska V."/>
            <person name="Kristofova L."/>
            <person name="Svec P."/>
            <person name="Busse H.-J."/>
        </authorList>
    </citation>
    <scope>NUCLEOTIDE SEQUENCE [LARGE SCALE GENOMIC DNA]</scope>
    <source>
        <strain evidence="2 3">CCM 8852</strain>
    </source>
</reference>
<feature type="chain" id="PRO_5019574391" evidence="1">
    <location>
        <begin position="20"/>
        <end position="208"/>
    </location>
</feature>
<proteinExistence type="predicted"/>
<gene>
    <name evidence="2" type="ORF">D0T11_00130</name>
</gene>
<sequence>MKLPALAAALFSLSTTTLAQTAPPRYPALSRTIDSLAVVDQWPMQRMMQQLPDTAGRNLEGVQHVNFARHQPVLEAIIRRYGYPGFREVGEKSASNFWLLVQHADAHPNFQRRMLKLMQPQVKAKNASPRNYAYLTDRIAQASGQPQEYGTQVEYTGPGIGNARPRSLRDPKNVNKRRAAIGMETLEEYLRMSDDLHKQMNTPPPKVQ</sequence>
<organism evidence="2 3">
    <name type="scientific">Hymenobacter rubripertinctus</name>
    <dbReference type="NCBI Taxonomy" id="2029981"/>
    <lineage>
        <taxon>Bacteria</taxon>
        <taxon>Pseudomonadati</taxon>
        <taxon>Bacteroidota</taxon>
        <taxon>Cytophagia</taxon>
        <taxon>Cytophagales</taxon>
        <taxon>Hymenobacteraceae</taxon>
        <taxon>Hymenobacter</taxon>
    </lineage>
</organism>